<keyword evidence="2 6" id="KW-0812">Transmembrane</keyword>
<evidence type="ECO:0000313" key="10">
    <source>
        <dbReference type="Proteomes" id="UP000199647"/>
    </source>
</evidence>
<dbReference type="Pfam" id="PF25917">
    <property type="entry name" value="BSH_RND"/>
    <property type="match status" value="1"/>
</dbReference>
<dbReference type="NCBIfam" id="TIGR01730">
    <property type="entry name" value="RND_mfp"/>
    <property type="match status" value="1"/>
</dbReference>
<dbReference type="Pfam" id="PF25963">
    <property type="entry name" value="Beta-barrel_AAEA"/>
    <property type="match status" value="1"/>
</dbReference>
<dbReference type="InterPro" id="IPR058634">
    <property type="entry name" value="AaeA-lik-b-barrel"/>
</dbReference>
<feature type="domain" description="p-hydroxybenzoic acid efflux pump subunit AaeA-like beta-barrel" evidence="8">
    <location>
        <begin position="190"/>
        <end position="286"/>
    </location>
</feature>
<dbReference type="STRING" id="1855383.SAMN05216548_104260"/>
<evidence type="ECO:0000259" key="7">
    <source>
        <dbReference type="Pfam" id="PF25917"/>
    </source>
</evidence>
<dbReference type="Gene3D" id="2.40.30.170">
    <property type="match status" value="1"/>
</dbReference>
<keyword evidence="10" id="KW-1185">Reference proteome</keyword>
<name>A0A1H9FZM5_9HYPH</name>
<dbReference type="GO" id="GO:0022857">
    <property type="term" value="F:transmembrane transporter activity"/>
    <property type="evidence" value="ECO:0007669"/>
    <property type="project" value="InterPro"/>
</dbReference>
<dbReference type="PANTHER" id="PTHR30367">
    <property type="entry name" value="P-HYDROXYBENZOIC ACID EFFLUX PUMP SUBUNIT AAEA-RELATED"/>
    <property type="match status" value="1"/>
</dbReference>
<dbReference type="Gene3D" id="2.40.50.100">
    <property type="match status" value="1"/>
</dbReference>
<evidence type="ECO:0000256" key="5">
    <source>
        <dbReference type="SAM" id="Coils"/>
    </source>
</evidence>
<dbReference type="InterPro" id="IPR050393">
    <property type="entry name" value="MFP_Efflux_Pump"/>
</dbReference>
<dbReference type="Proteomes" id="UP000199647">
    <property type="component" value="Unassembled WGS sequence"/>
</dbReference>
<evidence type="ECO:0000313" key="9">
    <source>
        <dbReference type="EMBL" id="SEQ43317.1"/>
    </source>
</evidence>
<organism evidence="9 10">
    <name type="scientific">Faunimonas pinastri</name>
    <dbReference type="NCBI Taxonomy" id="1855383"/>
    <lineage>
        <taxon>Bacteria</taxon>
        <taxon>Pseudomonadati</taxon>
        <taxon>Pseudomonadota</taxon>
        <taxon>Alphaproteobacteria</taxon>
        <taxon>Hyphomicrobiales</taxon>
        <taxon>Afifellaceae</taxon>
        <taxon>Faunimonas</taxon>
    </lineage>
</organism>
<dbReference type="OrthoDB" id="9811754at2"/>
<dbReference type="InterPro" id="IPR006143">
    <property type="entry name" value="RND_pump_MFP"/>
</dbReference>
<feature type="transmembrane region" description="Helical" evidence="6">
    <location>
        <begin position="7"/>
        <end position="29"/>
    </location>
</feature>
<evidence type="ECO:0000256" key="3">
    <source>
        <dbReference type="ARBA" id="ARBA00022989"/>
    </source>
</evidence>
<dbReference type="GO" id="GO:0016020">
    <property type="term" value="C:membrane"/>
    <property type="evidence" value="ECO:0007669"/>
    <property type="project" value="InterPro"/>
</dbReference>
<evidence type="ECO:0000256" key="2">
    <source>
        <dbReference type="ARBA" id="ARBA00022692"/>
    </source>
</evidence>
<dbReference type="AlphaFoldDB" id="A0A1H9FZM5"/>
<protein>
    <submittedName>
        <fullName evidence="9">RND family efflux transporter, MFP subunit</fullName>
    </submittedName>
</protein>
<dbReference type="EMBL" id="FOFG01000004">
    <property type="protein sequence ID" value="SEQ43317.1"/>
    <property type="molecule type" value="Genomic_DNA"/>
</dbReference>
<dbReference type="InterPro" id="IPR058625">
    <property type="entry name" value="MdtA-like_BSH"/>
</dbReference>
<feature type="domain" description="Multidrug resistance protein MdtA-like barrel-sandwich hybrid" evidence="7">
    <location>
        <begin position="47"/>
        <end position="187"/>
    </location>
</feature>
<proteinExistence type="inferred from homology"/>
<dbReference type="RefSeq" id="WP_092496117.1">
    <property type="nucleotide sequence ID" value="NZ_FOFG01000004.1"/>
</dbReference>
<feature type="coiled-coil region" evidence="5">
    <location>
        <begin position="80"/>
        <end position="107"/>
    </location>
</feature>
<gene>
    <name evidence="9" type="ORF">SAMN05216548_104260</name>
</gene>
<accession>A0A1H9FZM5</accession>
<sequence length="302" mass="33244">MRRFFGFIGRFAMTLIVVVAAILVGWQLWAYYMKDPWTRDGHVRADIVSVAPDVSGLVTEVLVRDNQPVKAGDVLFRIDRQRFELALKQAQADIASKQATLDQDQRDLNRVNQLSEGVVSRETKEKAASQVETDQAALQQTFVARDVAKLNLDRSEVKAPVDGIVTNFELRPGNYVSTGTGVTALVDTDSFRVEGYFEETKLPRIHVGDAVSVHLMGTRAKLSGHVESIATGIAEQDRTRSTDLLANVSPTFSWVRLAQRVPVRVKLDKVPEGLNLVSGQTASVFVLKDGKEPSLIGLRSGA</sequence>
<evidence type="ECO:0000256" key="1">
    <source>
        <dbReference type="ARBA" id="ARBA00009477"/>
    </source>
</evidence>
<evidence type="ECO:0000256" key="6">
    <source>
        <dbReference type="SAM" id="Phobius"/>
    </source>
</evidence>
<evidence type="ECO:0000259" key="8">
    <source>
        <dbReference type="Pfam" id="PF25963"/>
    </source>
</evidence>
<evidence type="ECO:0000256" key="4">
    <source>
        <dbReference type="ARBA" id="ARBA00023136"/>
    </source>
</evidence>
<keyword evidence="5" id="KW-0175">Coiled coil</keyword>
<comment type="similarity">
    <text evidence="1">Belongs to the membrane fusion protein (MFP) (TC 8.A.1) family.</text>
</comment>
<dbReference type="SUPFAM" id="SSF111369">
    <property type="entry name" value="HlyD-like secretion proteins"/>
    <property type="match status" value="1"/>
</dbReference>
<dbReference type="PANTHER" id="PTHR30367:SF12">
    <property type="entry name" value="P-HYDROXYBENZOIC ACID EFFLUX PUMP SUBUNIT AAEA"/>
    <property type="match status" value="1"/>
</dbReference>
<keyword evidence="3 6" id="KW-1133">Transmembrane helix</keyword>
<reference evidence="9 10" key="1">
    <citation type="submission" date="2016-10" db="EMBL/GenBank/DDBJ databases">
        <authorList>
            <person name="de Groot N.N."/>
        </authorList>
    </citation>
    <scope>NUCLEOTIDE SEQUENCE [LARGE SCALE GENOMIC DNA]</scope>
    <source>
        <strain evidence="9 10">A52C2</strain>
    </source>
</reference>
<keyword evidence="4 6" id="KW-0472">Membrane</keyword>